<evidence type="ECO:0000313" key="9">
    <source>
        <dbReference type="EMBL" id="CAE0044533.1"/>
    </source>
</evidence>
<dbReference type="GO" id="GO:0016020">
    <property type="term" value="C:membrane"/>
    <property type="evidence" value="ECO:0007669"/>
    <property type="project" value="UniProtKB-SubCell"/>
</dbReference>
<evidence type="ECO:0000256" key="6">
    <source>
        <dbReference type="RuleBase" id="RU362006"/>
    </source>
</evidence>
<evidence type="ECO:0000256" key="7">
    <source>
        <dbReference type="SAM" id="MobiDB-lite"/>
    </source>
</evidence>
<accession>A0A7S2ZM56</accession>
<comment type="similarity">
    <text evidence="2 6">Belongs to the DP1 family.</text>
</comment>
<name>A0A7S2ZM56_9RHOD</name>
<evidence type="ECO:0000256" key="2">
    <source>
        <dbReference type="ARBA" id="ARBA00008573"/>
    </source>
</evidence>
<dbReference type="EMBL" id="HBHW01016270">
    <property type="protein sequence ID" value="CAE0044606.1"/>
    <property type="molecule type" value="Transcribed_RNA"/>
</dbReference>
<organism evidence="9">
    <name type="scientific">Rhodosorus marinus</name>
    <dbReference type="NCBI Taxonomy" id="101924"/>
    <lineage>
        <taxon>Eukaryota</taxon>
        <taxon>Rhodophyta</taxon>
        <taxon>Stylonematophyceae</taxon>
        <taxon>Stylonematales</taxon>
        <taxon>Stylonemataceae</taxon>
        <taxon>Rhodosorus</taxon>
    </lineage>
</organism>
<dbReference type="AlphaFoldDB" id="A0A7S2ZM56"/>
<dbReference type="PANTHER" id="PTHR12300">
    <property type="entry name" value="HVA22-LIKE PROTEINS"/>
    <property type="match status" value="1"/>
</dbReference>
<dbReference type="Pfam" id="PF03134">
    <property type="entry name" value="TB2_DP1_HVA22"/>
    <property type="match status" value="1"/>
</dbReference>
<evidence type="ECO:0000256" key="5">
    <source>
        <dbReference type="ARBA" id="ARBA00023136"/>
    </source>
</evidence>
<keyword evidence="5 8" id="KW-0472">Membrane</keyword>
<keyword evidence="3 8" id="KW-0812">Transmembrane</keyword>
<evidence type="ECO:0000256" key="3">
    <source>
        <dbReference type="ARBA" id="ARBA00022692"/>
    </source>
</evidence>
<dbReference type="PANTHER" id="PTHR12300:SF161">
    <property type="entry name" value="RECEPTOR EXPRESSION-ENHANCING PROTEIN"/>
    <property type="match status" value="1"/>
</dbReference>
<feature type="transmembrane region" description="Helical" evidence="8">
    <location>
        <begin position="122"/>
        <end position="141"/>
    </location>
</feature>
<evidence type="ECO:0000313" key="10">
    <source>
        <dbReference type="EMBL" id="CAE0044606.1"/>
    </source>
</evidence>
<feature type="transmembrane region" description="Helical" evidence="8">
    <location>
        <begin position="161"/>
        <end position="184"/>
    </location>
</feature>
<keyword evidence="4 8" id="KW-1133">Transmembrane helix</keyword>
<reference evidence="9" key="1">
    <citation type="submission" date="2021-01" db="EMBL/GenBank/DDBJ databases">
        <authorList>
            <person name="Corre E."/>
            <person name="Pelletier E."/>
            <person name="Niang G."/>
            <person name="Scheremetjew M."/>
            <person name="Finn R."/>
            <person name="Kale V."/>
            <person name="Holt S."/>
            <person name="Cochrane G."/>
            <person name="Meng A."/>
            <person name="Brown T."/>
            <person name="Cohen L."/>
        </authorList>
    </citation>
    <scope>NUCLEOTIDE SEQUENCE</scope>
    <source>
        <strain evidence="9">CCMP 769</strain>
    </source>
</reference>
<evidence type="ECO:0008006" key="11">
    <source>
        <dbReference type="Google" id="ProtNLM"/>
    </source>
</evidence>
<dbReference type="EMBL" id="HBHW01016181">
    <property type="protein sequence ID" value="CAE0044533.1"/>
    <property type="molecule type" value="Transcribed_RNA"/>
</dbReference>
<dbReference type="InterPro" id="IPR004345">
    <property type="entry name" value="TB2_DP1_HVA22"/>
</dbReference>
<feature type="region of interest" description="Disordered" evidence="7">
    <location>
        <begin position="355"/>
        <end position="378"/>
    </location>
</feature>
<sequence length="378" mass="42977">MALMAWPHIKESLRKMARGIAAADPRTIITVMLAVSVLVAGGYALIRLSTMRRKSRKRMKTRGLRKNGALLVAYLSLLVIFFLPNQVFVDDVLPTSTLIHIPLYMNMRLLSRKADARTVESFDHWLCYWAVHAILDLIWRFPRVGIRARGISVFGKIRMLLGVWLGFPMFGGAELIIDALAPLIDNKFKRMPKNDLNKATRWILSALQFGNVVTPEKASEIKLALSDPGFVVAFAAVFLITPEIITRGACLFVELVSPIYASMYSYINEDISLKTKWLQFWVVSRLMLLILDQMRDLTSYIPLWTRLELLVSIWLQIPYFNGASRVYKELDTLFAKGRAIANRIGIFKKATVDNENNRASEPNDADEVAQVSEERKNQ</sequence>
<evidence type="ECO:0000256" key="8">
    <source>
        <dbReference type="SAM" id="Phobius"/>
    </source>
</evidence>
<comment type="subcellular location">
    <subcellularLocation>
        <location evidence="1 6">Membrane</location>
        <topology evidence="1 6">Multi-pass membrane protein</topology>
    </subcellularLocation>
</comment>
<proteinExistence type="inferred from homology"/>
<gene>
    <name evidence="9" type="ORF">RMAR00112_LOCUS12508</name>
    <name evidence="10" type="ORF">RMAR00112_LOCUS12581</name>
</gene>
<evidence type="ECO:0000256" key="4">
    <source>
        <dbReference type="ARBA" id="ARBA00022989"/>
    </source>
</evidence>
<protein>
    <recommendedName>
        <fullName evidence="11">HVA22-like protein</fullName>
    </recommendedName>
</protein>
<evidence type="ECO:0000256" key="1">
    <source>
        <dbReference type="ARBA" id="ARBA00004141"/>
    </source>
</evidence>
<feature type="transmembrane region" description="Helical" evidence="8">
    <location>
        <begin position="28"/>
        <end position="46"/>
    </location>
</feature>
<feature type="transmembrane region" description="Helical" evidence="8">
    <location>
        <begin position="67"/>
        <end position="86"/>
    </location>
</feature>